<sequence length="687" mass="78119">MQFERFLLNDVLIDTQKMSVKVDGIWRPLEHKQLALIRLLIDKSPEPVSRDEIINQLWPNLVVSDNSVSQLVAQIRKTLNDTSKEPSFIKTVPRLGYQCIAIVANAPTLTERAYSPQKNIPINWLILGTFIGFIITFLALFDFNSFKSTPEIKYISRITSSPGAEAYLSFSPNGRFLAYSQIVTGQSQYDLVVHDLQTNSSHTIKSSGYSEQAPSWSEDGEWLLYYRYSPFSCEIRGLSVHNAIELWRLNRDISLLECDGAQVPQKIILNKAGQLFVNEVTQGKKEIVKYNINMEDINNFSLSEKETIVQAEDYRIRGKRIIYKQDMQWQQGIIGKDGEITNTGQVEVEDEPYFGIVDGSWLSAGSELKLHSPGQETSTLYKPYGEISEIAINGQTGLIAHTEGSAEVNLYEFSIASNTFTAVSSNSRIDTQATISGDGMQVAYVSTTSHVDPQITHVEVWLKHRFKSSPSLLTSLLKKDKPKLLIFSPNGEYLAMLSESNTLFIINTFSKIPRSVIKENQTLQNIYWSNDGKSLYFKTIEEKRSQFWKHDIASASNTLLPELEQPYTPLINKNESFDSYIDDIGMYLYEVLQGEVPLHHLSYSLDLYRPAIYKDGIYYVVRQGHQLSLFNYNIKEQSNEFVSDIGLYLYDVNVELGLSATSDGEYIIINRIENLEMDIVLHEFLTD</sequence>
<evidence type="ECO:0000256" key="3">
    <source>
        <dbReference type="PROSITE-ProRule" id="PRU01091"/>
    </source>
</evidence>
<keyword evidence="4" id="KW-0812">Transmembrane</keyword>
<dbReference type="InterPro" id="IPR016032">
    <property type="entry name" value="Sig_transdc_resp-reg_C-effctor"/>
</dbReference>
<comment type="caution">
    <text evidence="6">The sequence shown here is derived from an EMBL/GenBank/DDBJ whole genome shotgun (WGS) entry which is preliminary data.</text>
</comment>
<dbReference type="GO" id="GO:0000160">
    <property type="term" value="P:phosphorelay signal transduction system"/>
    <property type="evidence" value="ECO:0007669"/>
    <property type="project" value="InterPro"/>
</dbReference>
<keyword evidence="4" id="KW-1133">Transmembrane helix</keyword>
<dbReference type="PANTHER" id="PTHR36842:SF1">
    <property type="entry name" value="PROTEIN TOLB"/>
    <property type="match status" value="1"/>
</dbReference>
<feature type="transmembrane region" description="Helical" evidence="4">
    <location>
        <begin position="122"/>
        <end position="141"/>
    </location>
</feature>
<dbReference type="PROSITE" id="PS51755">
    <property type="entry name" value="OMPR_PHOB"/>
    <property type="match status" value="1"/>
</dbReference>
<evidence type="ECO:0000313" key="7">
    <source>
        <dbReference type="Proteomes" id="UP000033434"/>
    </source>
</evidence>
<reference evidence="6 7" key="1">
    <citation type="journal article" date="2015" name="BMC Genomics">
        <title>Genome mining reveals unlocked bioactive potential of marine Gram-negative bacteria.</title>
        <authorList>
            <person name="Machado H."/>
            <person name="Sonnenschein E.C."/>
            <person name="Melchiorsen J."/>
            <person name="Gram L."/>
        </authorList>
    </citation>
    <scope>NUCLEOTIDE SEQUENCE [LARGE SCALE GENOMIC DNA]</scope>
    <source>
        <strain evidence="6 7">S4054</strain>
    </source>
</reference>
<protein>
    <recommendedName>
        <fullName evidence="5">OmpR/PhoB-type domain-containing protein</fullName>
    </recommendedName>
</protein>
<dbReference type="PATRIC" id="fig|1129367.4.peg.1481"/>
<feature type="domain" description="OmpR/PhoB-type" evidence="5">
    <location>
        <begin position="3"/>
        <end position="101"/>
    </location>
</feature>
<evidence type="ECO:0000256" key="1">
    <source>
        <dbReference type="ARBA" id="ARBA00009820"/>
    </source>
</evidence>
<name>A0A0F6AGS6_9GAMM</name>
<dbReference type="Pfam" id="PF07676">
    <property type="entry name" value="PD40"/>
    <property type="match status" value="2"/>
</dbReference>
<dbReference type="SUPFAM" id="SSF82171">
    <property type="entry name" value="DPP6 N-terminal domain-like"/>
    <property type="match status" value="1"/>
</dbReference>
<dbReference type="PANTHER" id="PTHR36842">
    <property type="entry name" value="PROTEIN TOLB HOMOLOG"/>
    <property type="match status" value="1"/>
</dbReference>
<dbReference type="Proteomes" id="UP000033434">
    <property type="component" value="Unassembled WGS sequence"/>
</dbReference>
<dbReference type="InterPro" id="IPR036388">
    <property type="entry name" value="WH-like_DNA-bd_sf"/>
</dbReference>
<dbReference type="EMBL" id="AUXW01000135">
    <property type="protein sequence ID" value="KKE84604.1"/>
    <property type="molecule type" value="Genomic_DNA"/>
</dbReference>
<dbReference type="InterPro" id="IPR001867">
    <property type="entry name" value="OmpR/PhoB-type_DNA-bd"/>
</dbReference>
<dbReference type="AlphaFoldDB" id="A0A0F6AGS6"/>
<dbReference type="InterPro" id="IPR011042">
    <property type="entry name" value="6-blade_b-propeller_TolB-like"/>
</dbReference>
<dbReference type="InterPro" id="IPR011659">
    <property type="entry name" value="WD40"/>
</dbReference>
<keyword evidence="4" id="KW-0472">Membrane</keyword>
<dbReference type="CDD" id="cd00383">
    <property type="entry name" value="trans_reg_C"/>
    <property type="match status" value="1"/>
</dbReference>
<feature type="DNA-binding region" description="OmpR/PhoB-type" evidence="3">
    <location>
        <begin position="3"/>
        <end position="101"/>
    </location>
</feature>
<comment type="similarity">
    <text evidence="1">Belongs to the TolB family.</text>
</comment>
<evidence type="ECO:0000259" key="5">
    <source>
        <dbReference type="PROSITE" id="PS51755"/>
    </source>
</evidence>
<accession>A0A0F6AGS6</accession>
<keyword evidence="2 3" id="KW-0238">DNA-binding</keyword>
<dbReference type="SUPFAM" id="SSF46894">
    <property type="entry name" value="C-terminal effector domain of the bipartite response regulators"/>
    <property type="match status" value="1"/>
</dbReference>
<dbReference type="GO" id="GO:0006355">
    <property type="term" value="P:regulation of DNA-templated transcription"/>
    <property type="evidence" value="ECO:0007669"/>
    <property type="project" value="InterPro"/>
</dbReference>
<dbReference type="RefSeq" id="WP_046355218.1">
    <property type="nucleotide sequence ID" value="NZ_AUXW01000135.1"/>
</dbReference>
<evidence type="ECO:0000313" key="6">
    <source>
        <dbReference type="EMBL" id="KKE84604.1"/>
    </source>
</evidence>
<organism evidence="6 7">
    <name type="scientific">Pseudoalteromonas luteoviolacea S4054</name>
    <dbReference type="NCBI Taxonomy" id="1129367"/>
    <lineage>
        <taxon>Bacteria</taxon>
        <taxon>Pseudomonadati</taxon>
        <taxon>Pseudomonadota</taxon>
        <taxon>Gammaproteobacteria</taxon>
        <taxon>Alteromonadales</taxon>
        <taxon>Pseudoalteromonadaceae</taxon>
        <taxon>Pseudoalteromonas</taxon>
    </lineage>
</organism>
<dbReference type="Gene3D" id="2.120.10.30">
    <property type="entry name" value="TolB, C-terminal domain"/>
    <property type="match status" value="2"/>
</dbReference>
<dbReference type="Gene3D" id="1.10.10.10">
    <property type="entry name" value="Winged helix-like DNA-binding domain superfamily/Winged helix DNA-binding domain"/>
    <property type="match status" value="1"/>
</dbReference>
<evidence type="ECO:0000256" key="2">
    <source>
        <dbReference type="ARBA" id="ARBA00023125"/>
    </source>
</evidence>
<gene>
    <name evidence="6" type="ORF">N479_08545</name>
</gene>
<proteinExistence type="inferred from homology"/>
<evidence type="ECO:0000256" key="4">
    <source>
        <dbReference type="SAM" id="Phobius"/>
    </source>
</evidence>
<dbReference type="GO" id="GO:0003677">
    <property type="term" value="F:DNA binding"/>
    <property type="evidence" value="ECO:0007669"/>
    <property type="project" value="UniProtKB-UniRule"/>
</dbReference>
<dbReference type="Pfam" id="PF00486">
    <property type="entry name" value="Trans_reg_C"/>
    <property type="match status" value="1"/>
</dbReference>
<dbReference type="SMART" id="SM00862">
    <property type="entry name" value="Trans_reg_C"/>
    <property type="match status" value="1"/>
</dbReference>